<evidence type="ECO:0000313" key="3">
    <source>
        <dbReference type="Proteomes" id="UP001183607"/>
    </source>
</evidence>
<dbReference type="RefSeq" id="WP_093854575.1">
    <property type="nucleotide sequence ID" value="NZ_JAVRER010000003.1"/>
</dbReference>
<sequence length="287" mass="31871">MTISPGDPLRLLTWQYFGGELRRLREAAGLTQAELAAQVYVSASYIAQFEAGRRKPNEDVARRLDDALRTGGSFWRIVHKLIEDQGPFPPFALPFFEMEREATSCWAFEDTRIPGILQTRDYAEAILRAYRPFAAPDDDEITKLLDARMERKSLLRGPSALKLWVVVHEAALRTPVGGANVMRDQVQHLLDLIGANQVVLQVLPFAAGADCAVVSSFMLFRFESTPPVLYTEALSSSIVRDETATVDHAFEVYAQLRSAALSPTTSLEVLQLLTQGTPHDADPFHAA</sequence>
<evidence type="ECO:0000313" key="2">
    <source>
        <dbReference type="EMBL" id="MDT0414426.1"/>
    </source>
</evidence>
<dbReference type="PROSITE" id="PS50943">
    <property type="entry name" value="HTH_CROC1"/>
    <property type="match status" value="1"/>
</dbReference>
<accession>A0ABD5DZ39</accession>
<protein>
    <submittedName>
        <fullName evidence="2">Helix-turn-helix transcriptional regulator</fullName>
    </submittedName>
</protein>
<dbReference type="SMART" id="SM00530">
    <property type="entry name" value="HTH_XRE"/>
    <property type="match status" value="1"/>
</dbReference>
<dbReference type="CDD" id="cd00093">
    <property type="entry name" value="HTH_XRE"/>
    <property type="match status" value="1"/>
</dbReference>
<reference evidence="3" key="1">
    <citation type="submission" date="2023-07" db="EMBL/GenBank/DDBJ databases">
        <title>30 novel species of actinomycetes from the DSMZ collection.</title>
        <authorList>
            <person name="Nouioui I."/>
        </authorList>
    </citation>
    <scope>NUCLEOTIDE SEQUENCE [LARGE SCALE GENOMIC DNA]</scope>
    <source>
        <strain evidence="3">DSM 41982</strain>
    </source>
</reference>
<comment type="caution">
    <text evidence="2">The sequence shown here is derived from an EMBL/GenBank/DDBJ whole genome shotgun (WGS) entry which is preliminary data.</text>
</comment>
<dbReference type="SUPFAM" id="SSF47413">
    <property type="entry name" value="lambda repressor-like DNA-binding domains"/>
    <property type="match status" value="1"/>
</dbReference>
<dbReference type="EMBL" id="JAVRER010000003">
    <property type="protein sequence ID" value="MDT0414426.1"/>
    <property type="molecule type" value="Genomic_DNA"/>
</dbReference>
<gene>
    <name evidence="2" type="ORF">RM574_02915</name>
</gene>
<dbReference type="Proteomes" id="UP001183607">
    <property type="component" value="Unassembled WGS sequence"/>
</dbReference>
<name>A0ABD5DZ39_9ACTN</name>
<dbReference type="Gene3D" id="1.10.260.40">
    <property type="entry name" value="lambda repressor-like DNA-binding domains"/>
    <property type="match status" value="1"/>
</dbReference>
<evidence type="ECO:0000259" key="1">
    <source>
        <dbReference type="PROSITE" id="PS50943"/>
    </source>
</evidence>
<organism evidence="2 3">
    <name type="scientific">Streptomyces evansiae</name>
    <dbReference type="NCBI Taxonomy" id="3075535"/>
    <lineage>
        <taxon>Bacteria</taxon>
        <taxon>Bacillati</taxon>
        <taxon>Actinomycetota</taxon>
        <taxon>Actinomycetes</taxon>
        <taxon>Kitasatosporales</taxon>
        <taxon>Streptomycetaceae</taxon>
        <taxon>Streptomyces</taxon>
    </lineage>
</organism>
<dbReference type="AlphaFoldDB" id="A0ABD5DZ39"/>
<dbReference type="Pfam" id="PF13560">
    <property type="entry name" value="HTH_31"/>
    <property type="match status" value="1"/>
</dbReference>
<dbReference type="InterPro" id="IPR043917">
    <property type="entry name" value="DUF5753"/>
</dbReference>
<proteinExistence type="predicted"/>
<dbReference type="Pfam" id="PF19054">
    <property type="entry name" value="DUF5753"/>
    <property type="match status" value="1"/>
</dbReference>
<dbReference type="InterPro" id="IPR010982">
    <property type="entry name" value="Lambda_DNA-bd_dom_sf"/>
</dbReference>
<dbReference type="InterPro" id="IPR001387">
    <property type="entry name" value="Cro/C1-type_HTH"/>
</dbReference>
<feature type="domain" description="HTH cro/C1-type" evidence="1">
    <location>
        <begin position="21"/>
        <end position="74"/>
    </location>
</feature>